<dbReference type="AlphaFoldDB" id="A0A0J9BDU1"/>
<accession>A0A0J9BDU1</accession>
<proteinExistence type="predicted"/>
<dbReference type="GeneID" id="93166028"/>
<organism evidence="1 2">
    <name type="scientific">[Clostridium] citroniae WAL-19142</name>
    <dbReference type="NCBI Taxonomy" id="742734"/>
    <lineage>
        <taxon>Bacteria</taxon>
        <taxon>Bacillati</taxon>
        <taxon>Bacillota</taxon>
        <taxon>Clostridia</taxon>
        <taxon>Lachnospirales</taxon>
        <taxon>Lachnospiraceae</taxon>
        <taxon>Enterocloster</taxon>
    </lineage>
</organism>
<reference evidence="1 2" key="1">
    <citation type="submission" date="2011-04" db="EMBL/GenBank/DDBJ databases">
        <title>The Genome Sequence of Clostridium citroniae WAL-19142.</title>
        <authorList>
            <consortium name="The Broad Institute Genome Sequencing Platform"/>
            <person name="Earl A."/>
            <person name="Ward D."/>
            <person name="Feldgarden M."/>
            <person name="Gevers D."/>
            <person name="Warren Y.A."/>
            <person name="Tyrrell K.L."/>
            <person name="Citron D.M."/>
            <person name="Goldstein E.J."/>
            <person name="Daigneault M."/>
            <person name="Allen-Vercoe E."/>
            <person name="Young S.K."/>
            <person name="Zeng Q."/>
            <person name="Gargeya S."/>
            <person name="Fitzgerald M."/>
            <person name="Haas B."/>
            <person name="Abouelleil A."/>
            <person name="Alvarado L."/>
            <person name="Arachchi H.M."/>
            <person name="Berlin A."/>
            <person name="Brown A."/>
            <person name="Chapman S.B."/>
            <person name="Chen Z."/>
            <person name="Dunbar C."/>
            <person name="Freedman E."/>
            <person name="Gearin G."/>
            <person name="Gellesch M."/>
            <person name="Goldberg J."/>
            <person name="Griggs A."/>
            <person name="Gujja S."/>
            <person name="Heilman E.R."/>
            <person name="Heiman D."/>
            <person name="Howarth C."/>
            <person name="Larson L."/>
            <person name="Lui A."/>
            <person name="MacDonald P.J."/>
            <person name="Mehta T."/>
            <person name="Montmayeur A."/>
            <person name="Murphy C."/>
            <person name="Neiman D."/>
            <person name="Pearson M."/>
            <person name="Priest M."/>
            <person name="Roberts A."/>
            <person name="Saif S."/>
            <person name="Shea T."/>
            <person name="Shenoy N."/>
            <person name="Sisk P."/>
            <person name="Stolte C."/>
            <person name="Sykes S."/>
            <person name="White J."/>
            <person name="Yandava C."/>
            <person name="Wortman J."/>
            <person name="Nusbaum C."/>
            <person name="Birren B."/>
        </authorList>
    </citation>
    <scope>NUCLEOTIDE SEQUENCE [LARGE SCALE GENOMIC DNA]</scope>
    <source>
        <strain evidence="1 2">WAL-19142</strain>
    </source>
</reference>
<sequence length="456" mass="53688">MKGKEVISLTRQQLYDEVWKQSLVKVAQKYNLHYGRLISSLKQANVPYPPSGYWTRVDFGKDVSTDLVPLSGDVDVSVELTLAGAVVTRKRKKSFVEEEKVEKAVQPEERCIEAMERLKEEAPTVIPFSTNLDIPDTVLYFLTTDEKAKVIEAINSLEIKQNAHLHKNLVVYKRAIKEYKDYLKEHNFSARNRNYYDRGKTVEPPRFINDVSEDGLSRAILIMDVIFKTVEKLGGEVQQDLSVKIRQDVVHFKFAEAQDKVPHEITKQEAKELLEYKEAKRYKRYASEPKIKKYDNVYNGKLRIVFDDSSYIKDSVELKLEEHLDEIIIRLYEISNVHRIEREKREEQHRLYLEAKLREEEVKERRQQEAVKTQALENIAKDYRITCEIRNYITAILNKGELTEADFEWIEWAKKKADWYDPIVAREDEYLGKRDHSRSDEDKMIIKKKQSSIYGW</sequence>
<evidence type="ECO:0000313" key="2">
    <source>
        <dbReference type="Proteomes" id="UP000037392"/>
    </source>
</evidence>
<dbReference type="RefSeq" id="WP_048931270.1">
    <property type="nucleotide sequence ID" value="NZ_KQ235888.1"/>
</dbReference>
<dbReference type="PATRIC" id="fig|742734.4.peg.5909"/>
<dbReference type="EMBL" id="ADLK01000059">
    <property type="protein sequence ID" value="KMW10672.1"/>
    <property type="molecule type" value="Genomic_DNA"/>
</dbReference>
<protein>
    <submittedName>
        <fullName evidence="1">Uncharacterized protein</fullName>
    </submittedName>
</protein>
<dbReference type="Proteomes" id="UP000037392">
    <property type="component" value="Unassembled WGS sequence"/>
</dbReference>
<dbReference type="OrthoDB" id="9777694at2"/>
<gene>
    <name evidence="1" type="ORF">HMPREF9470_05522</name>
</gene>
<comment type="caution">
    <text evidence="1">The sequence shown here is derived from an EMBL/GenBank/DDBJ whole genome shotgun (WGS) entry which is preliminary data.</text>
</comment>
<name>A0A0J9BDU1_9FIRM</name>
<evidence type="ECO:0000313" key="1">
    <source>
        <dbReference type="EMBL" id="KMW10672.1"/>
    </source>
</evidence>